<dbReference type="EMBL" id="CDMY01000270">
    <property type="protein sequence ID" value="CEL98447.1"/>
    <property type="molecule type" value="Genomic_DNA"/>
</dbReference>
<feature type="compositionally biased region" description="Low complexity" evidence="1">
    <location>
        <begin position="955"/>
        <end position="967"/>
    </location>
</feature>
<feature type="compositionally biased region" description="Pro residues" evidence="1">
    <location>
        <begin position="261"/>
        <end position="271"/>
    </location>
</feature>
<dbReference type="AlphaFoldDB" id="A0A0G4ENL3"/>
<feature type="compositionally biased region" description="Basic and acidic residues" evidence="1">
    <location>
        <begin position="404"/>
        <end position="418"/>
    </location>
</feature>
<feature type="region of interest" description="Disordered" evidence="1">
    <location>
        <begin position="253"/>
        <end position="282"/>
    </location>
</feature>
<feature type="region of interest" description="Disordered" evidence="1">
    <location>
        <begin position="707"/>
        <end position="760"/>
    </location>
</feature>
<gene>
    <name evidence="2" type="ORF">Vbra_12498</name>
</gene>
<accession>A0A0G4ENL3</accession>
<feature type="region of interest" description="Disordered" evidence="1">
    <location>
        <begin position="955"/>
        <end position="1028"/>
    </location>
</feature>
<evidence type="ECO:0000313" key="3">
    <source>
        <dbReference type="Proteomes" id="UP000041254"/>
    </source>
</evidence>
<dbReference type="OrthoDB" id="343102at2759"/>
<feature type="compositionally biased region" description="Gly residues" evidence="1">
    <location>
        <begin position="714"/>
        <end position="724"/>
    </location>
</feature>
<feature type="region of interest" description="Disordered" evidence="1">
    <location>
        <begin position="865"/>
        <end position="937"/>
    </location>
</feature>
<feature type="compositionally biased region" description="Low complexity" evidence="1">
    <location>
        <begin position="914"/>
        <end position="931"/>
    </location>
</feature>
<feature type="compositionally biased region" description="Low complexity" evidence="1">
    <location>
        <begin position="978"/>
        <end position="999"/>
    </location>
</feature>
<feature type="compositionally biased region" description="Acidic residues" evidence="1">
    <location>
        <begin position="1018"/>
        <end position="1028"/>
    </location>
</feature>
<feature type="compositionally biased region" description="Low complexity" evidence="1">
    <location>
        <begin position="892"/>
        <end position="904"/>
    </location>
</feature>
<keyword evidence="3" id="KW-1185">Reference proteome</keyword>
<sequence length="1028" mass="109703">MAHPSSPSRADSKLPFEYAQHVQLAEADSMELPPSSAAPMEPPPPPSSVPLPLPSMQRDPSSFAGYAWAAQQGDRGGHVNDMLLGETNPPSMERTPSRPSPAASNALGPMPALRGDSNMEDVGRPFPTGSSAYNGPGVSMFEDPLVRQLSGGMSGLSLGGRDLFLNRNSSIEQPVRKLQRLMSQDTAGAGLLFNTSSLEASLNRPSLQRHQSHLSSCLFLTHQHSAAQLDFPPVPIGTDSAMMVDYMRPSNSWGEQGFAVPPRPSSAPPPEGAAEGEGENGGHDLSMIGEPGEALLDKLPVENTLDDRKLFGPMGAYMGSVGLPGGASQRSSTASMAPPPPSLTMSFDSHPQPPAAVPLVPQEADVKAEIYSPYGGMGRVPPNTPIPGPYEGGSPRDGFQPMVKLERGEIMSDDRSSQDSDNDGSGTGSATTQQAPYHHHQQLQQLYPPYTGVSYQPLPSPTSYYQLTTVGGAGGPVYGETDGNGGMAAPPIVEAPLEMLTLDDLPLSAQRVVPQYHDGITFSLGDAGRELLRNYIKATRRHGVEKRVHQNTPIIELLRLAVDCELWPVAVRLHLEYKGYIPLSPHHAEMRHFRAQRRRNKTRQVREPAAVITRSPSGTTRETIEYEEGIALKLGGEGRKALLKRLREFHELNKDFMDQTLLDHGLKYGEMRNATLPQLFKMAYICGLWEEAVQLHLDHMRRCAERANPHQQRGAGGAGGGGGDHQQHSLLPSSPIPQAELSPPGFGAGLSPQPGPLFASPLPPASPPGFAEGLMPPEFGGSGPLVNRGGVATIGSPAFGPQPHEFVAGVRSPQRRRAMTAHRGVLRGGNLAISSPPTVNQEANQGGWGLGMGVGVGVGVDGVGGWGNKRKQESMHEMGSTYPWVKEEPGVPSLLSQSMPLPQSVAAPSPDHLPQPQQQQPPEAPASPFSQLATSTPPQVNLAPQQMRFMEQLAMQMKMSSQQQQQQGISTTTAGYRPPAHGQPQPQAPQQAPLSPQYAGHGGMGFALGTAPQGDTEGAMDDDEQHEG</sequence>
<proteinExistence type="predicted"/>
<organism evidence="2 3">
    <name type="scientific">Vitrella brassicaformis (strain CCMP3155)</name>
    <dbReference type="NCBI Taxonomy" id="1169540"/>
    <lineage>
        <taxon>Eukaryota</taxon>
        <taxon>Sar</taxon>
        <taxon>Alveolata</taxon>
        <taxon>Colpodellida</taxon>
        <taxon>Vitrellaceae</taxon>
        <taxon>Vitrella</taxon>
    </lineage>
</organism>
<feature type="region of interest" description="Disordered" evidence="1">
    <location>
        <begin position="85"/>
        <end position="113"/>
    </location>
</feature>
<feature type="region of interest" description="Disordered" evidence="1">
    <location>
        <begin position="378"/>
        <end position="441"/>
    </location>
</feature>
<dbReference type="Proteomes" id="UP000041254">
    <property type="component" value="Unassembled WGS sequence"/>
</dbReference>
<evidence type="ECO:0000256" key="1">
    <source>
        <dbReference type="SAM" id="MobiDB-lite"/>
    </source>
</evidence>
<evidence type="ECO:0000313" key="2">
    <source>
        <dbReference type="EMBL" id="CEL98447.1"/>
    </source>
</evidence>
<name>A0A0G4ENL3_VITBC</name>
<protein>
    <submittedName>
        <fullName evidence="2">Uncharacterized protein</fullName>
    </submittedName>
</protein>
<dbReference type="InParanoid" id="A0A0G4ENL3"/>
<feature type="region of interest" description="Disordered" evidence="1">
    <location>
        <begin position="22"/>
        <end position="62"/>
    </location>
</feature>
<feature type="compositionally biased region" description="Pro residues" evidence="1">
    <location>
        <begin position="40"/>
        <end position="53"/>
    </location>
</feature>
<dbReference type="VEuPathDB" id="CryptoDB:Vbra_12498"/>
<reference evidence="2 3" key="1">
    <citation type="submission" date="2014-11" db="EMBL/GenBank/DDBJ databases">
        <authorList>
            <person name="Zhu J."/>
            <person name="Qi W."/>
            <person name="Song R."/>
        </authorList>
    </citation>
    <scope>NUCLEOTIDE SEQUENCE [LARGE SCALE GENOMIC DNA]</scope>
</reference>